<proteinExistence type="predicted"/>
<keyword evidence="2" id="KW-1185">Reference proteome</keyword>
<name>Q0BRX5_GRABC</name>
<organism evidence="1 2">
    <name type="scientific">Granulibacter bethesdensis (strain ATCC BAA-1260 / CGDNIH1)</name>
    <dbReference type="NCBI Taxonomy" id="391165"/>
    <lineage>
        <taxon>Bacteria</taxon>
        <taxon>Pseudomonadati</taxon>
        <taxon>Pseudomonadota</taxon>
        <taxon>Alphaproteobacteria</taxon>
        <taxon>Acetobacterales</taxon>
        <taxon>Acetobacteraceae</taxon>
        <taxon>Granulibacter</taxon>
    </lineage>
</organism>
<dbReference type="KEGG" id="gbe:GbCGDNIH1_1529"/>
<protein>
    <submittedName>
        <fullName evidence="1">Uncharacterized protein</fullName>
    </submittedName>
</protein>
<dbReference type="HOGENOM" id="CLU_3168621_0_0_5"/>
<reference evidence="1 2" key="1">
    <citation type="journal article" date="2007" name="J. Bacteriol.">
        <title>Genome sequence analysis of the emerging human pathogenic acetic acid bacterium Granulibacter bethesdensis.</title>
        <authorList>
            <person name="Greenberg D.E."/>
            <person name="Porcella S.F."/>
            <person name="Zelazny A.M."/>
            <person name="Virtaneva K."/>
            <person name="Sturdevant D.E."/>
            <person name="Kupko J.J.III."/>
            <person name="Barbian K.D."/>
            <person name="Babar A."/>
            <person name="Dorward D.W."/>
            <person name="Holland S.M."/>
        </authorList>
    </citation>
    <scope>NUCLEOTIDE SEQUENCE [LARGE SCALE GENOMIC DNA]</scope>
    <source>
        <strain evidence="2">ATCC BAA-1260 / CGDNIH1</strain>
    </source>
</reference>
<sequence>MLEPAQGFHDLTMDMLFAPSLPIAPAPCKGKNKDIRLLKASYRRCDW</sequence>
<gene>
    <name evidence="1" type="ordered locus">GbCGDNIH1_1529</name>
</gene>
<dbReference type="Proteomes" id="UP000001963">
    <property type="component" value="Chromosome"/>
</dbReference>
<dbReference type="STRING" id="391165.GbCGDNIH1_1529"/>
<dbReference type="EMBL" id="CP000394">
    <property type="protein sequence ID" value="ABI62427.1"/>
    <property type="molecule type" value="Genomic_DNA"/>
</dbReference>
<evidence type="ECO:0000313" key="2">
    <source>
        <dbReference type="Proteomes" id="UP000001963"/>
    </source>
</evidence>
<accession>Q0BRX5</accession>
<evidence type="ECO:0000313" key="1">
    <source>
        <dbReference type="EMBL" id="ABI62427.1"/>
    </source>
</evidence>
<dbReference type="AlphaFoldDB" id="Q0BRX5"/>